<reference evidence="2 3" key="1">
    <citation type="journal article" date="2013" name="Curr. Biol.">
        <title>The Genome of the Foraminiferan Reticulomyxa filosa.</title>
        <authorList>
            <person name="Glockner G."/>
            <person name="Hulsmann N."/>
            <person name="Schleicher M."/>
            <person name="Noegel A.A."/>
            <person name="Eichinger L."/>
            <person name="Gallinger C."/>
            <person name="Pawlowski J."/>
            <person name="Sierra R."/>
            <person name="Euteneuer U."/>
            <person name="Pillet L."/>
            <person name="Moustafa A."/>
            <person name="Platzer M."/>
            <person name="Groth M."/>
            <person name="Szafranski K."/>
            <person name="Schliwa M."/>
        </authorList>
    </citation>
    <scope>NUCLEOTIDE SEQUENCE [LARGE SCALE GENOMIC DNA]</scope>
</reference>
<protein>
    <submittedName>
        <fullName evidence="2">Uncharacterized protein</fullName>
    </submittedName>
</protein>
<keyword evidence="1" id="KW-1133">Transmembrane helix</keyword>
<gene>
    <name evidence="2" type="ORF">RFI_00084</name>
</gene>
<sequence>MYDSKPSDVVIYISIIISSICLCVTIAFLVQSLSKITLKETSLLILCPALLMMGGYLTSLICMLVSEIWFVASNRRSYSDIVIILLYCAYIVARTSMYMLWVSRIHISFSGTVFDYPLGLKILVFLVAIAGSGLLSAGIILESFLPHVHGRNGRLDKIGGAMLVSYYLGDSCMQMFVLGVFVTKLITIANKMRQRVLSPSNQQRGEMLSTSSLEFINVACKFVNLGLVCITIDFLQTVFKLCFMYTV</sequence>
<feature type="transmembrane region" description="Helical" evidence="1">
    <location>
        <begin position="12"/>
        <end position="30"/>
    </location>
</feature>
<comment type="caution">
    <text evidence="2">The sequence shown here is derived from an EMBL/GenBank/DDBJ whole genome shotgun (WGS) entry which is preliminary data.</text>
</comment>
<feature type="transmembrane region" description="Helical" evidence="1">
    <location>
        <begin position="42"/>
        <end position="69"/>
    </location>
</feature>
<proteinExistence type="predicted"/>
<evidence type="ECO:0000313" key="3">
    <source>
        <dbReference type="Proteomes" id="UP000023152"/>
    </source>
</evidence>
<dbReference type="AlphaFoldDB" id="X6PFV3"/>
<feature type="transmembrane region" description="Helical" evidence="1">
    <location>
        <begin position="122"/>
        <end position="145"/>
    </location>
</feature>
<feature type="transmembrane region" description="Helical" evidence="1">
    <location>
        <begin position="165"/>
        <end position="186"/>
    </location>
</feature>
<dbReference type="Proteomes" id="UP000023152">
    <property type="component" value="Unassembled WGS sequence"/>
</dbReference>
<keyword evidence="1" id="KW-0812">Transmembrane</keyword>
<organism evidence="2 3">
    <name type="scientific">Reticulomyxa filosa</name>
    <dbReference type="NCBI Taxonomy" id="46433"/>
    <lineage>
        <taxon>Eukaryota</taxon>
        <taxon>Sar</taxon>
        <taxon>Rhizaria</taxon>
        <taxon>Retaria</taxon>
        <taxon>Foraminifera</taxon>
        <taxon>Monothalamids</taxon>
        <taxon>Reticulomyxidae</taxon>
        <taxon>Reticulomyxa</taxon>
    </lineage>
</organism>
<evidence type="ECO:0000256" key="1">
    <source>
        <dbReference type="SAM" id="Phobius"/>
    </source>
</evidence>
<dbReference type="EMBL" id="ASPP01000083">
    <property type="protein sequence ID" value="ETO36978.1"/>
    <property type="molecule type" value="Genomic_DNA"/>
</dbReference>
<feature type="transmembrane region" description="Helical" evidence="1">
    <location>
        <begin position="81"/>
        <end position="101"/>
    </location>
</feature>
<accession>X6PFV3</accession>
<name>X6PFV3_RETFI</name>
<keyword evidence="1" id="KW-0472">Membrane</keyword>
<evidence type="ECO:0000313" key="2">
    <source>
        <dbReference type="EMBL" id="ETO36978.1"/>
    </source>
</evidence>
<keyword evidence="3" id="KW-1185">Reference proteome</keyword>